<dbReference type="RefSeq" id="WP_075493100.1">
    <property type="nucleotide sequence ID" value="NZ_CP053844.1"/>
</dbReference>
<dbReference type="OrthoDB" id="1016065at2"/>
<organism evidence="1 2">
    <name type="scientific">Campylobacter geochelonis</name>
    <dbReference type="NCBI Taxonomy" id="1780362"/>
    <lineage>
        <taxon>Bacteria</taxon>
        <taxon>Pseudomonadati</taxon>
        <taxon>Campylobacterota</taxon>
        <taxon>Epsilonproteobacteria</taxon>
        <taxon>Campylobacterales</taxon>
        <taxon>Campylobacteraceae</taxon>
        <taxon>Campylobacter</taxon>
    </lineage>
</organism>
<evidence type="ECO:0000313" key="2">
    <source>
        <dbReference type="Proteomes" id="UP000069632"/>
    </source>
</evidence>
<dbReference type="AlphaFoldDB" id="A0A128EE89"/>
<dbReference type="EMBL" id="FIZP01000001">
    <property type="protein sequence ID" value="CZE46837.1"/>
    <property type="molecule type" value="Genomic_DNA"/>
</dbReference>
<dbReference type="Proteomes" id="UP000069632">
    <property type="component" value="Unassembled WGS sequence"/>
</dbReference>
<proteinExistence type="predicted"/>
<keyword evidence="2" id="KW-1185">Reference proteome</keyword>
<protein>
    <submittedName>
        <fullName evidence="1">Uncharacterized protein</fullName>
    </submittedName>
</protein>
<name>A0A128EE89_9BACT</name>
<evidence type="ECO:0000313" key="1">
    <source>
        <dbReference type="EMBL" id="CZE46837.1"/>
    </source>
</evidence>
<sequence length="460" mass="53144">MTTKYYKCDFISDIVLKGSSNTQGDIVKLDFIPGNNFLGIVAKNYAKFSNPIDVFHSQKVKFGDAHMLIENKLSYKIPLSFHSVKLADEKINRIHLSDDDEVRFKKEQKQLKQIRNGYINTDFNHTQPEFTYSQKSSYDAENRRSKDSTMFGYSALKKGTSWVFKIIYDDDNKIKQIEEFLLGKQLLGKAKSSEYGKVYISKFDTKEEIPTFKSNDEISYIYAKSRLALFDEFGTPLALEKASDLGFKSGEICFEKSYIRSGNYFPRNGAKQSYEMCRFYIEKGSVIAIKGLSENEKETKFVGKFQNEGFGEIIINPSFLKNKEINLKELKADKNTAHDSLKESDDSLINFLKQKEKDEKTILDIACMVSKNYEQFVSQKPSVSQWGAIRSFAITSSDEELYEKIKNFIESGKSKEQWKECKDTLLNLIEKVEYKKEFVKLLAMIVSKYKQIKKGEKDEQ</sequence>
<accession>A0A128EE89</accession>
<reference evidence="1 2" key="1">
    <citation type="submission" date="2016-02" db="EMBL/GenBank/DDBJ databases">
        <authorList>
            <consortium name="Pathogen Informatics"/>
        </authorList>
    </citation>
    <scope>NUCLEOTIDE SEQUENCE [LARGE SCALE GENOMIC DNA]</scope>
    <source>
        <strain evidence="1 2">RC20</strain>
    </source>
</reference>
<gene>
    <name evidence="1" type="ORF">ERS672216_00582</name>
</gene>